<dbReference type="Proteomes" id="UP001159363">
    <property type="component" value="Chromosome 14"/>
</dbReference>
<dbReference type="EMBL" id="JARBHB010000015">
    <property type="protein sequence ID" value="KAJ8867268.1"/>
    <property type="molecule type" value="Genomic_DNA"/>
</dbReference>
<proteinExistence type="predicted"/>
<evidence type="ECO:0000313" key="1">
    <source>
        <dbReference type="EMBL" id="KAJ8867268.1"/>
    </source>
</evidence>
<accession>A0ABQ9G7C4</accession>
<reference evidence="1 2" key="1">
    <citation type="submission" date="2023-02" db="EMBL/GenBank/DDBJ databases">
        <title>LHISI_Scaffold_Assembly.</title>
        <authorList>
            <person name="Stuart O.P."/>
            <person name="Cleave R."/>
            <person name="Magrath M.J.L."/>
            <person name="Mikheyev A.S."/>
        </authorList>
    </citation>
    <scope>NUCLEOTIDE SEQUENCE [LARGE SCALE GENOMIC DNA]</scope>
    <source>
        <strain evidence="1">Daus_M_001</strain>
        <tissue evidence="1">Leg muscle</tissue>
    </source>
</reference>
<evidence type="ECO:0000313" key="2">
    <source>
        <dbReference type="Proteomes" id="UP001159363"/>
    </source>
</evidence>
<sequence length="650" mass="72309">MHLRTSMLKAVHDKVSTFEINLSKKSLPSPAYSLTGSLSDMRPVKVLVYSRVDVGGGSHLRRKRGTRSLSSLKQRPADCRVSSVTGKTRLLIVCAPLAQDGGRALVFATLFPHHYNVCFWYVTRAFRHLPMNGYISLVLPFTLFSHLPHQPRIRPAHFDIRRSEKAVFSYVGGLGNSGSNMCSVMKETFRHRLSLYKQHLNSMSTSDWSGEIWMALDIEVLRADEGEVNTKVGNEFCKRKVQFFSKQYVNLYNSAPRMQGRRCILKQAFLCSGSVKYENAFSGRQQPMAIDKLLLGACGIEDYRVLVFFREKSLALDISIYSFESDCHNHDVDGNLAHLANAVRSVKGNAYNGPILTRSKWHVASTRNHLMAVHGKVITLETNLCKMSLPLAAYILTGTLIPSKVGDWGHGGVVVRLLASHQGEPGSISGGVAPRIFECGYRAGRCRWTAGFLGDLLVHLVSLFSVLETSFLTAAEICSLIALDVVGEGYACSIYASMQFNAMHAPGGGEKVSWEWRRNLHSRLRLTFLKPCSISAFMIFFRLMQTKPENRTKRTTHHIQADLVARHSSTRNWPAGNFVSSSPLSQASLLPRCDVPHHDRLLSLSVASLPLPLFASAGARACYTLFTVKSAQYSVTTETLHALRVGAMRR</sequence>
<name>A0ABQ9G7C4_9NEOP</name>
<keyword evidence="2" id="KW-1185">Reference proteome</keyword>
<protein>
    <submittedName>
        <fullName evidence="1">Uncharacterized protein</fullName>
    </submittedName>
</protein>
<comment type="caution">
    <text evidence="1">The sequence shown here is derived from an EMBL/GenBank/DDBJ whole genome shotgun (WGS) entry which is preliminary data.</text>
</comment>
<gene>
    <name evidence="1" type="ORF">PR048_031067</name>
</gene>
<organism evidence="1 2">
    <name type="scientific">Dryococelus australis</name>
    <dbReference type="NCBI Taxonomy" id="614101"/>
    <lineage>
        <taxon>Eukaryota</taxon>
        <taxon>Metazoa</taxon>
        <taxon>Ecdysozoa</taxon>
        <taxon>Arthropoda</taxon>
        <taxon>Hexapoda</taxon>
        <taxon>Insecta</taxon>
        <taxon>Pterygota</taxon>
        <taxon>Neoptera</taxon>
        <taxon>Polyneoptera</taxon>
        <taxon>Phasmatodea</taxon>
        <taxon>Verophasmatodea</taxon>
        <taxon>Anareolatae</taxon>
        <taxon>Phasmatidae</taxon>
        <taxon>Eurycanthinae</taxon>
        <taxon>Dryococelus</taxon>
    </lineage>
</organism>